<name>A0A7W9T3F8_9BACT</name>
<dbReference type="AlphaFoldDB" id="A0A7W9T3F8"/>
<reference evidence="1 2" key="1">
    <citation type="submission" date="2020-08" db="EMBL/GenBank/DDBJ databases">
        <title>Genomic Encyclopedia of Type Strains, Phase IV (KMG-IV): sequencing the most valuable type-strain genomes for metagenomic binning, comparative biology and taxonomic classification.</title>
        <authorList>
            <person name="Goeker M."/>
        </authorList>
    </citation>
    <scope>NUCLEOTIDE SEQUENCE [LARGE SCALE GENOMIC DNA]</scope>
    <source>
        <strain evidence="1 2">DSM 26718</strain>
    </source>
</reference>
<organism evidence="1 2">
    <name type="scientific">Hymenobacter luteus</name>
    <dbReference type="NCBI Taxonomy" id="1411122"/>
    <lineage>
        <taxon>Bacteria</taxon>
        <taxon>Pseudomonadati</taxon>
        <taxon>Bacteroidota</taxon>
        <taxon>Cytophagia</taxon>
        <taxon>Cytophagales</taxon>
        <taxon>Hymenobacteraceae</taxon>
        <taxon>Hymenobacter</taxon>
    </lineage>
</organism>
<keyword evidence="2" id="KW-1185">Reference proteome</keyword>
<evidence type="ECO:0000313" key="2">
    <source>
        <dbReference type="Proteomes" id="UP000532746"/>
    </source>
</evidence>
<accession>A0A7W9T3F8</accession>
<dbReference type="EMBL" id="JACHGG010000006">
    <property type="protein sequence ID" value="MBB6060867.1"/>
    <property type="molecule type" value="Genomic_DNA"/>
</dbReference>
<evidence type="ECO:0000313" key="1">
    <source>
        <dbReference type="EMBL" id="MBB6060867.1"/>
    </source>
</evidence>
<protein>
    <submittedName>
        <fullName evidence="1">Uncharacterized protein</fullName>
    </submittedName>
</protein>
<gene>
    <name evidence="1" type="ORF">HNQ93_003742</name>
</gene>
<sequence>MAPSSLTAVANVLAPAYYLLQAQGYQVRYDAEMNLWIAEKDGVHLSAHDSIMLRG</sequence>
<comment type="caution">
    <text evidence="1">The sequence shown here is derived from an EMBL/GenBank/DDBJ whole genome shotgun (WGS) entry which is preliminary data.</text>
</comment>
<dbReference type="Proteomes" id="UP000532746">
    <property type="component" value="Unassembled WGS sequence"/>
</dbReference>
<proteinExistence type="predicted"/>